<evidence type="ECO:0000256" key="1">
    <source>
        <dbReference type="ARBA" id="ARBA00022741"/>
    </source>
</evidence>
<dbReference type="PANTHER" id="PTHR43309:SF5">
    <property type="entry name" value="5-OXOPROLINASE SUBUNIT C"/>
    <property type="match status" value="1"/>
</dbReference>
<dbReference type="InterPro" id="IPR029000">
    <property type="entry name" value="Cyclophilin-like_dom_sf"/>
</dbReference>
<dbReference type="InterPro" id="IPR052708">
    <property type="entry name" value="PxpC"/>
</dbReference>
<accession>A0A5B8FS32</accession>
<keyword evidence="3" id="KW-0067">ATP-binding</keyword>
<dbReference type="Proteomes" id="UP000305888">
    <property type="component" value="Chromosome"/>
</dbReference>
<evidence type="ECO:0000313" key="6">
    <source>
        <dbReference type="Proteomes" id="UP000305888"/>
    </source>
</evidence>
<dbReference type="Gene3D" id="2.40.100.10">
    <property type="entry name" value="Cyclophilin-like"/>
    <property type="match status" value="1"/>
</dbReference>
<dbReference type="EMBL" id="CP040818">
    <property type="protein sequence ID" value="QDL91165.1"/>
    <property type="molecule type" value="Genomic_DNA"/>
</dbReference>
<dbReference type="GO" id="GO:0005524">
    <property type="term" value="F:ATP binding"/>
    <property type="evidence" value="ECO:0007669"/>
    <property type="project" value="UniProtKB-KW"/>
</dbReference>
<dbReference type="SMART" id="SM00797">
    <property type="entry name" value="AHS2"/>
    <property type="match status" value="1"/>
</dbReference>
<dbReference type="PANTHER" id="PTHR43309">
    <property type="entry name" value="5-OXOPROLINASE SUBUNIT C"/>
    <property type="match status" value="1"/>
</dbReference>
<proteinExistence type="predicted"/>
<dbReference type="InterPro" id="IPR003778">
    <property type="entry name" value="CT_A_B"/>
</dbReference>
<dbReference type="AlphaFoldDB" id="A0A5B8FS32"/>
<evidence type="ECO:0000256" key="2">
    <source>
        <dbReference type="ARBA" id="ARBA00022801"/>
    </source>
</evidence>
<dbReference type="SUPFAM" id="SSF50891">
    <property type="entry name" value="Cyclophilin-like"/>
    <property type="match status" value="1"/>
</dbReference>
<name>A0A5B8FS32_9RHOB</name>
<sequence>MSALLKIRRASPMLTVQDRGRRGLLHAGVSGSGPMDPPAFALANALVGNGPEAAGLEYAGFGGTFEVTAPVRIAVTGGEAQLSRDGAALAPWESHELAPGQVLGVGALKDAVWGYLAVSGGIETPPVLGARATHLRTGLGGHEGRALREGDDLPLGETAIGPCLRLRSPLPRGTGPIRVVPGPQDEFFDEAAWAAFAGGSFTVSATRDRMATALEGQEIRAAKGHDIVSDGTPLGSVQVPGSGRPIVLMAERQTTGGYPKIATVASADLPRLAQTPSGGALSFTRVSREEAEEAALAARRALARAIDTLAPKGSLQLSSEYLLSVNLIDGVVGPEAAEP</sequence>
<protein>
    <submittedName>
        <fullName evidence="5">Biotin-dependent carboxyltransferase family protein</fullName>
    </submittedName>
</protein>
<dbReference type="RefSeq" id="WP_138575563.1">
    <property type="nucleotide sequence ID" value="NZ_CP040818.1"/>
</dbReference>
<dbReference type="KEGG" id="ppru:FDP22_04830"/>
<organism evidence="5 6">
    <name type="scientific">Paroceanicella profunda</name>
    <dbReference type="NCBI Taxonomy" id="2579971"/>
    <lineage>
        <taxon>Bacteria</taxon>
        <taxon>Pseudomonadati</taxon>
        <taxon>Pseudomonadota</taxon>
        <taxon>Alphaproteobacteria</taxon>
        <taxon>Rhodobacterales</taxon>
        <taxon>Paracoccaceae</taxon>
        <taxon>Paroceanicella</taxon>
    </lineage>
</organism>
<evidence type="ECO:0000313" key="5">
    <source>
        <dbReference type="EMBL" id="QDL91165.1"/>
    </source>
</evidence>
<keyword evidence="6" id="KW-1185">Reference proteome</keyword>
<evidence type="ECO:0000259" key="4">
    <source>
        <dbReference type="SMART" id="SM00797"/>
    </source>
</evidence>
<keyword evidence="5" id="KW-0808">Transferase</keyword>
<feature type="domain" description="Carboxyltransferase" evidence="4">
    <location>
        <begin position="26"/>
        <end position="302"/>
    </location>
</feature>
<keyword evidence="2" id="KW-0378">Hydrolase</keyword>
<dbReference type="OrthoDB" id="9768696at2"/>
<dbReference type="NCBIfam" id="TIGR00724">
    <property type="entry name" value="urea_amlyse_rel"/>
    <property type="match status" value="1"/>
</dbReference>
<dbReference type="GO" id="GO:0016787">
    <property type="term" value="F:hydrolase activity"/>
    <property type="evidence" value="ECO:0007669"/>
    <property type="project" value="UniProtKB-KW"/>
</dbReference>
<dbReference type="Pfam" id="PF02626">
    <property type="entry name" value="CT_A_B"/>
    <property type="match status" value="1"/>
</dbReference>
<evidence type="ECO:0000256" key="3">
    <source>
        <dbReference type="ARBA" id="ARBA00022840"/>
    </source>
</evidence>
<dbReference type="GO" id="GO:0016740">
    <property type="term" value="F:transferase activity"/>
    <property type="evidence" value="ECO:0007669"/>
    <property type="project" value="UniProtKB-KW"/>
</dbReference>
<gene>
    <name evidence="5" type="ORF">FDP22_04830</name>
</gene>
<keyword evidence="1" id="KW-0547">Nucleotide-binding</keyword>
<reference evidence="5 6" key="1">
    <citation type="submission" date="2019-06" db="EMBL/GenBank/DDBJ databases">
        <title>Genome sequence of Rhodobacteraceae bacterium D4M1.</title>
        <authorList>
            <person name="Cao J."/>
        </authorList>
    </citation>
    <scope>NUCLEOTIDE SEQUENCE [LARGE SCALE GENOMIC DNA]</scope>
    <source>
        <strain evidence="5 6">D4M1</strain>
    </source>
</reference>